<keyword evidence="3" id="KW-1185">Reference proteome</keyword>
<evidence type="ECO:0000256" key="1">
    <source>
        <dbReference type="SAM" id="SignalP"/>
    </source>
</evidence>
<dbReference type="AlphaFoldDB" id="A0A8H4FHX6"/>
<feature type="signal peptide" evidence="1">
    <location>
        <begin position="1"/>
        <end position="18"/>
    </location>
</feature>
<dbReference type="RefSeq" id="XP_045261874.1">
    <property type="nucleotide sequence ID" value="XM_045413795.1"/>
</dbReference>
<name>A0A8H4FHX6_COLGL</name>
<dbReference type="PROSITE" id="PS51257">
    <property type="entry name" value="PROKAR_LIPOPROTEIN"/>
    <property type="match status" value="1"/>
</dbReference>
<comment type="caution">
    <text evidence="2">The sequence shown here is derived from an EMBL/GenBank/DDBJ whole genome shotgun (WGS) entry which is preliminary data.</text>
</comment>
<reference evidence="2" key="1">
    <citation type="journal article" date="2020" name="Phytopathology">
        <title>Genome sequence and comparative analysis of Colletotrichum gloeosporioides isolated from Liriodendron leaves.</title>
        <authorList>
            <person name="Fu F.F."/>
            <person name="Hao Z."/>
            <person name="Wang P."/>
            <person name="Lu Y."/>
            <person name="Xue L.J."/>
            <person name="Wei G."/>
            <person name="Tian Y."/>
            <person name="Baishi H."/>
            <person name="Xu H."/>
            <person name="Shi J."/>
            <person name="Cheng T."/>
            <person name="Wang G."/>
            <person name="Yi Y."/>
            <person name="Chen J."/>
        </authorList>
    </citation>
    <scope>NUCLEOTIDE SEQUENCE</scope>
    <source>
        <strain evidence="2">Lc1</strain>
    </source>
</reference>
<gene>
    <name evidence="2" type="ORF">GCG54_00013949</name>
</gene>
<organism evidence="2 3">
    <name type="scientific">Colletotrichum gloeosporioides</name>
    <name type="common">Anthracnose fungus</name>
    <name type="synonym">Glomerella cingulata</name>
    <dbReference type="NCBI Taxonomy" id="474922"/>
    <lineage>
        <taxon>Eukaryota</taxon>
        <taxon>Fungi</taxon>
        <taxon>Dikarya</taxon>
        <taxon>Ascomycota</taxon>
        <taxon>Pezizomycotina</taxon>
        <taxon>Sordariomycetes</taxon>
        <taxon>Hypocreomycetidae</taxon>
        <taxon>Glomerellales</taxon>
        <taxon>Glomerellaceae</taxon>
        <taxon>Colletotrichum</taxon>
        <taxon>Colletotrichum gloeosporioides species complex</taxon>
    </lineage>
</organism>
<dbReference type="Proteomes" id="UP000613401">
    <property type="component" value="Unassembled WGS sequence"/>
</dbReference>
<accession>A0A8H4FHX6</accession>
<dbReference type="EMBL" id="WVTB01000060">
    <property type="protein sequence ID" value="KAF3802715.1"/>
    <property type="molecule type" value="Genomic_DNA"/>
</dbReference>
<sequence length="127" mass="13014">MKVSFVISILSVGLAVQACDHYKICTCTNEDGSRNDDLTATVRASSITISGLLGLGATATSFTSTGTPDGGFSIPDDIPDGVYSVSYDDSGLAVHTAIEDLEVRDIGAVPSIETRDGAGGATLGKRD</sequence>
<reference evidence="2" key="2">
    <citation type="submission" date="2020-03" db="EMBL/GenBank/DDBJ databases">
        <authorList>
            <person name="Fu F.-F."/>
            <person name="Chen J."/>
        </authorList>
    </citation>
    <scope>NUCLEOTIDE SEQUENCE</scope>
    <source>
        <strain evidence="2">Lc1</strain>
    </source>
</reference>
<protein>
    <recommendedName>
        <fullName evidence="4">Carboxypeptidase regulatory-like domain-containing protein</fullName>
    </recommendedName>
</protein>
<keyword evidence="1" id="KW-0732">Signal</keyword>
<proteinExistence type="predicted"/>
<evidence type="ECO:0008006" key="4">
    <source>
        <dbReference type="Google" id="ProtNLM"/>
    </source>
</evidence>
<evidence type="ECO:0000313" key="3">
    <source>
        <dbReference type="Proteomes" id="UP000613401"/>
    </source>
</evidence>
<evidence type="ECO:0000313" key="2">
    <source>
        <dbReference type="EMBL" id="KAF3802715.1"/>
    </source>
</evidence>
<feature type="chain" id="PRO_5034219234" description="Carboxypeptidase regulatory-like domain-containing protein" evidence="1">
    <location>
        <begin position="19"/>
        <end position="127"/>
    </location>
</feature>
<dbReference type="GeneID" id="69021065"/>